<gene>
    <name evidence="9" type="primary">LOC108560007</name>
</gene>
<feature type="transmembrane region" description="Helical" evidence="6">
    <location>
        <begin position="475"/>
        <end position="494"/>
    </location>
</feature>
<evidence type="ECO:0000313" key="9">
    <source>
        <dbReference type="RefSeq" id="XP_017772907.1"/>
    </source>
</evidence>
<keyword evidence="2" id="KW-0813">Transport</keyword>
<dbReference type="GeneID" id="108560007"/>
<dbReference type="PANTHER" id="PTHR23511:SF34">
    <property type="entry name" value="SYNAPTIC VESICLE GLYCOPROTEIN 2"/>
    <property type="match status" value="1"/>
</dbReference>
<dbReference type="Pfam" id="PF07690">
    <property type="entry name" value="MFS_1"/>
    <property type="match status" value="1"/>
</dbReference>
<dbReference type="PROSITE" id="PS50850">
    <property type="entry name" value="MFS"/>
    <property type="match status" value="1"/>
</dbReference>
<feature type="transmembrane region" description="Helical" evidence="6">
    <location>
        <begin position="66"/>
        <end position="84"/>
    </location>
</feature>
<dbReference type="InterPro" id="IPR020846">
    <property type="entry name" value="MFS_dom"/>
</dbReference>
<evidence type="ECO:0000256" key="3">
    <source>
        <dbReference type="ARBA" id="ARBA00022692"/>
    </source>
</evidence>
<dbReference type="RefSeq" id="XP_017772907.1">
    <property type="nucleotide sequence ID" value="XM_017917418.1"/>
</dbReference>
<keyword evidence="5 6" id="KW-0472">Membrane</keyword>
<keyword evidence="4 6" id="KW-1133">Transmembrane helix</keyword>
<organism evidence="8 9">
    <name type="scientific">Nicrophorus vespilloides</name>
    <name type="common">Boreal carrion beetle</name>
    <dbReference type="NCBI Taxonomy" id="110193"/>
    <lineage>
        <taxon>Eukaryota</taxon>
        <taxon>Metazoa</taxon>
        <taxon>Ecdysozoa</taxon>
        <taxon>Arthropoda</taxon>
        <taxon>Hexapoda</taxon>
        <taxon>Insecta</taxon>
        <taxon>Pterygota</taxon>
        <taxon>Neoptera</taxon>
        <taxon>Endopterygota</taxon>
        <taxon>Coleoptera</taxon>
        <taxon>Polyphaga</taxon>
        <taxon>Staphyliniformia</taxon>
        <taxon>Silphidae</taxon>
        <taxon>Nicrophorinae</taxon>
        <taxon>Nicrophorus</taxon>
    </lineage>
</organism>
<accession>A0ABM1MEA7</accession>
<dbReference type="Proteomes" id="UP000695000">
    <property type="component" value="Unplaced"/>
</dbReference>
<comment type="subcellular location">
    <subcellularLocation>
        <location evidence="1">Membrane</location>
        <topology evidence="1">Multi-pass membrane protein</topology>
    </subcellularLocation>
</comment>
<keyword evidence="8" id="KW-1185">Reference proteome</keyword>
<sequence length="504" mass="55990">MSVLPYAPAGMSNFEDALLKTGWGLYSKFLVGFTASCFFANAMAFMSLHIYMPLITCDIAMSENTILNIHVSTSLGMAFGGFFLSSTSDVVGRKGIISLSLMFVFIGALASSFTFGIFTIMFAQFALGTGLVANWNVTKILLIEVLPIYKRSKSIIFLDIFARLGTIVAVLISFSCMPVVIEYRGSSARLVSWRLLYGFTGFISVFTACVSALILESPRYLVYENRPAQAIFILSEIFAINKSKLATGYPLTDVDLQGKIANFGINTERDIPHTFSSRRCFIILKRVRKSMIILMTKQFCGSIMLCSILKLATCLGLFLLMMMLTKTMVYNDACLLDGMNWLHFEHPLYRDCKDYNVDISMYRDFLVLASVSVVGHVMTIVFVSYVDRKYLVFSGLFLSGLLMLSLSFIGSSYTARFVISCVAVIGFATADSALNVLTIEMFPTAIRGTSLGEIEILKHVAVTLLERFMVVQCKWIFVVFAALLEVGAIFSLALPKLKKRALYD</sequence>
<proteinExistence type="predicted"/>
<evidence type="ECO:0000256" key="1">
    <source>
        <dbReference type="ARBA" id="ARBA00004141"/>
    </source>
</evidence>
<reference evidence="9" key="1">
    <citation type="submission" date="2025-08" db="UniProtKB">
        <authorList>
            <consortium name="RefSeq"/>
        </authorList>
    </citation>
    <scope>IDENTIFICATION</scope>
    <source>
        <tissue evidence="9">Whole Larva</tissue>
    </source>
</reference>
<name>A0ABM1MEA7_NICVS</name>
<feature type="transmembrane region" description="Helical" evidence="6">
    <location>
        <begin position="417"/>
        <end position="437"/>
    </location>
</feature>
<evidence type="ECO:0000256" key="5">
    <source>
        <dbReference type="ARBA" id="ARBA00023136"/>
    </source>
</evidence>
<feature type="transmembrane region" description="Helical" evidence="6">
    <location>
        <begin position="96"/>
        <end position="125"/>
    </location>
</feature>
<feature type="transmembrane region" description="Helical" evidence="6">
    <location>
        <begin position="390"/>
        <end position="411"/>
    </location>
</feature>
<feature type="transmembrane region" description="Helical" evidence="6">
    <location>
        <begin position="299"/>
        <end position="322"/>
    </location>
</feature>
<evidence type="ECO:0000256" key="4">
    <source>
        <dbReference type="ARBA" id="ARBA00022989"/>
    </source>
</evidence>
<feature type="domain" description="Major facilitator superfamily (MFS) profile" evidence="7">
    <location>
        <begin position="30"/>
        <end position="499"/>
    </location>
</feature>
<feature type="transmembrane region" description="Helical" evidence="6">
    <location>
        <begin position="161"/>
        <end position="181"/>
    </location>
</feature>
<dbReference type="InterPro" id="IPR011701">
    <property type="entry name" value="MFS"/>
</dbReference>
<feature type="transmembrane region" description="Helical" evidence="6">
    <location>
        <begin position="365"/>
        <end position="383"/>
    </location>
</feature>
<evidence type="ECO:0000256" key="2">
    <source>
        <dbReference type="ARBA" id="ARBA00022448"/>
    </source>
</evidence>
<evidence type="ECO:0000256" key="6">
    <source>
        <dbReference type="SAM" id="Phobius"/>
    </source>
</evidence>
<protein>
    <submittedName>
        <fullName evidence="9">D-xylose-proton symporter-like</fullName>
    </submittedName>
</protein>
<feature type="transmembrane region" description="Helical" evidence="6">
    <location>
        <begin position="131"/>
        <end position="149"/>
    </location>
</feature>
<feature type="transmembrane region" description="Helical" evidence="6">
    <location>
        <begin position="193"/>
        <end position="215"/>
    </location>
</feature>
<dbReference type="Gene3D" id="1.20.1250.20">
    <property type="entry name" value="MFS general substrate transporter like domains"/>
    <property type="match status" value="1"/>
</dbReference>
<dbReference type="PANTHER" id="PTHR23511">
    <property type="entry name" value="SYNAPTIC VESICLE GLYCOPROTEIN 2"/>
    <property type="match status" value="1"/>
</dbReference>
<keyword evidence="3 6" id="KW-0812">Transmembrane</keyword>
<evidence type="ECO:0000313" key="8">
    <source>
        <dbReference type="Proteomes" id="UP000695000"/>
    </source>
</evidence>
<evidence type="ECO:0000259" key="7">
    <source>
        <dbReference type="PROSITE" id="PS50850"/>
    </source>
</evidence>
<dbReference type="InterPro" id="IPR036259">
    <property type="entry name" value="MFS_trans_sf"/>
</dbReference>
<feature type="transmembrane region" description="Helical" evidence="6">
    <location>
        <begin position="29"/>
        <end position="54"/>
    </location>
</feature>
<dbReference type="SUPFAM" id="SSF103473">
    <property type="entry name" value="MFS general substrate transporter"/>
    <property type="match status" value="1"/>
</dbReference>